<proteinExistence type="predicted"/>
<evidence type="ECO:0000313" key="2">
    <source>
        <dbReference type="Proteomes" id="UP000215914"/>
    </source>
</evidence>
<dbReference type="AlphaFoldDB" id="A0A251TPL8"/>
<name>A0A251TPL8_HELAN</name>
<dbReference type="EMBL" id="CM007899">
    <property type="protein sequence ID" value="OTG13050.1"/>
    <property type="molecule type" value="Genomic_DNA"/>
</dbReference>
<gene>
    <name evidence="1" type="ORF">HannXRQ_Chr10g0316391</name>
</gene>
<accession>A0A251TPL8</accession>
<keyword evidence="2" id="KW-1185">Reference proteome</keyword>
<sequence length="196" mass="23199">MLYVRFHRREAEPMCPATAVQRARASITFVILGFGDLLFCSQATWIEHLLCFMTFRVWSMRFKWKMPPGNHVDWLRWTSAAQLPLLEDEMRRVERVNQHMNAWRDQWLANKKAIADRNVYMLLKESNHFFQQFSMRDKLESCVGTCNIKARCHGTRTDQLGNAQLRPTKCLKVDRWTVGSRWNKQLFGKMVQKGSE</sequence>
<evidence type="ECO:0000313" key="1">
    <source>
        <dbReference type="EMBL" id="OTG13050.1"/>
    </source>
</evidence>
<dbReference type="InParanoid" id="A0A251TPL8"/>
<protein>
    <submittedName>
        <fullName evidence="1">Uncharacterized protein</fullName>
    </submittedName>
</protein>
<dbReference type="Proteomes" id="UP000215914">
    <property type="component" value="Chromosome 10"/>
</dbReference>
<reference evidence="2" key="1">
    <citation type="journal article" date="2017" name="Nature">
        <title>The sunflower genome provides insights into oil metabolism, flowering and Asterid evolution.</title>
        <authorList>
            <person name="Badouin H."/>
            <person name="Gouzy J."/>
            <person name="Grassa C.J."/>
            <person name="Murat F."/>
            <person name="Staton S.E."/>
            <person name="Cottret L."/>
            <person name="Lelandais-Briere C."/>
            <person name="Owens G.L."/>
            <person name="Carrere S."/>
            <person name="Mayjonade B."/>
            <person name="Legrand L."/>
            <person name="Gill N."/>
            <person name="Kane N.C."/>
            <person name="Bowers J.E."/>
            <person name="Hubner S."/>
            <person name="Bellec A."/>
            <person name="Berard A."/>
            <person name="Berges H."/>
            <person name="Blanchet N."/>
            <person name="Boniface M.C."/>
            <person name="Brunel D."/>
            <person name="Catrice O."/>
            <person name="Chaidir N."/>
            <person name="Claudel C."/>
            <person name="Donnadieu C."/>
            <person name="Faraut T."/>
            <person name="Fievet G."/>
            <person name="Helmstetter N."/>
            <person name="King M."/>
            <person name="Knapp S.J."/>
            <person name="Lai Z."/>
            <person name="Le Paslier M.C."/>
            <person name="Lippi Y."/>
            <person name="Lorenzon L."/>
            <person name="Mandel J.R."/>
            <person name="Marage G."/>
            <person name="Marchand G."/>
            <person name="Marquand E."/>
            <person name="Bret-Mestries E."/>
            <person name="Morien E."/>
            <person name="Nambeesan S."/>
            <person name="Nguyen T."/>
            <person name="Pegot-Espagnet P."/>
            <person name="Pouilly N."/>
            <person name="Raftis F."/>
            <person name="Sallet E."/>
            <person name="Schiex T."/>
            <person name="Thomas J."/>
            <person name="Vandecasteele C."/>
            <person name="Vares D."/>
            <person name="Vear F."/>
            <person name="Vautrin S."/>
            <person name="Crespi M."/>
            <person name="Mangin B."/>
            <person name="Burke J.M."/>
            <person name="Salse J."/>
            <person name="Munos S."/>
            <person name="Vincourt P."/>
            <person name="Rieseberg L.H."/>
            <person name="Langlade N.B."/>
        </authorList>
    </citation>
    <scope>NUCLEOTIDE SEQUENCE [LARGE SCALE GENOMIC DNA]</scope>
    <source>
        <strain evidence="2">cv. SF193</strain>
    </source>
</reference>
<organism evidence="1 2">
    <name type="scientific">Helianthus annuus</name>
    <name type="common">Common sunflower</name>
    <dbReference type="NCBI Taxonomy" id="4232"/>
    <lineage>
        <taxon>Eukaryota</taxon>
        <taxon>Viridiplantae</taxon>
        <taxon>Streptophyta</taxon>
        <taxon>Embryophyta</taxon>
        <taxon>Tracheophyta</taxon>
        <taxon>Spermatophyta</taxon>
        <taxon>Magnoliopsida</taxon>
        <taxon>eudicotyledons</taxon>
        <taxon>Gunneridae</taxon>
        <taxon>Pentapetalae</taxon>
        <taxon>asterids</taxon>
        <taxon>campanulids</taxon>
        <taxon>Asterales</taxon>
        <taxon>Asteraceae</taxon>
        <taxon>Asteroideae</taxon>
        <taxon>Heliantheae alliance</taxon>
        <taxon>Heliantheae</taxon>
        <taxon>Helianthus</taxon>
    </lineage>
</organism>